<keyword evidence="3" id="KW-1185">Reference proteome</keyword>
<dbReference type="PhylomeDB" id="E9HF90"/>
<feature type="non-terminal residue" evidence="2">
    <location>
        <position position="1"/>
    </location>
</feature>
<dbReference type="Pfam" id="PF05699">
    <property type="entry name" value="Dimer_Tnp_hAT"/>
    <property type="match status" value="1"/>
</dbReference>
<dbReference type="KEGG" id="dpx:DAPPUDRAFT_17590"/>
<sequence length="67" mass="7902">LEVESYLSESAIGRHDDPLQWWKARQNLYPRLSLLARKALCIIVNSVPCERFFSKMGLIITDRRQRL</sequence>
<reference evidence="2 3" key="1">
    <citation type="journal article" date="2011" name="Science">
        <title>The ecoresponsive genome of Daphnia pulex.</title>
        <authorList>
            <person name="Colbourne J.K."/>
            <person name="Pfrender M.E."/>
            <person name="Gilbert D."/>
            <person name="Thomas W.K."/>
            <person name="Tucker A."/>
            <person name="Oakley T.H."/>
            <person name="Tokishita S."/>
            <person name="Aerts A."/>
            <person name="Arnold G.J."/>
            <person name="Basu M.K."/>
            <person name="Bauer D.J."/>
            <person name="Caceres C.E."/>
            <person name="Carmel L."/>
            <person name="Casola C."/>
            <person name="Choi J.H."/>
            <person name="Detter J.C."/>
            <person name="Dong Q."/>
            <person name="Dusheyko S."/>
            <person name="Eads B.D."/>
            <person name="Frohlich T."/>
            <person name="Geiler-Samerotte K.A."/>
            <person name="Gerlach D."/>
            <person name="Hatcher P."/>
            <person name="Jogdeo S."/>
            <person name="Krijgsveld J."/>
            <person name="Kriventseva E.V."/>
            <person name="Kultz D."/>
            <person name="Laforsch C."/>
            <person name="Lindquist E."/>
            <person name="Lopez J."/>
            <person name="Manak J.R."/>
            <person name="Muller J."/>
            <person name="Pangilinan J."/>
            <person name="Patwardhan R.P."/>
            <person name="Pitluck S."/>
            <person name="Pritham E.J."/>
            <person name="Rechtsteiner A."/>
            <person name="Rho M."/>
            <person name="Rogozin I.B."/>
            <person name="Sakarya O."/>
            <person name="Salamov A."/>
            <person name="Schaack S."/>
            <person name="Shapiro H."/>
            <person name="Shiga Y."/>
            <person name="Skalitzky C."/>
            <person name="Smith Z."/>
            <person name="Souvorov A."/>
            <person name="Sung W."/>
            <person name="Tang Z."/>
            <person name="Tsuchiya D."/>
            <person name="Tu H."/>
            <person name="Vos H."/>
            <person name="Wang M."/>
            <person name="Wolf Y.I."/>
            <person name="Yamagata H."/>
            <person name="Yamada T."/>
            <person name="Ye Y."/>
            <person name="Shaw J.R."/>
            <person name="Andrews J."/>
            <person name="Crease T.J."/>
            <person name="Tang H."/>
            <person name="Lucas S.M."/>
            <person name="Robertson H.M."/>
            <person name="Bork P."/>
            <person name="Koonin E.V."/>
            <person name="Zdobnov E.M."/>
            <person name="Grigoriev I.V."/>
            <person name="Lynch M."/>
            <person name="Boore J.L."/>
        </authorList>
    </citation>
    <scope>NUCLEOTIDE SEQUENCE [LARGE SCALE GENOMIC DNA]</scope>
</reference>
<dbReference type="HOGENOM" id="CLU_009123_17_0_1"/>
<accession>E9HF90</accession>
<dbReference type="OrthoDB" id="10064099at2759"/>
<dbReference type="EMBL" id="GL732634">
    <property type="protein sequence ID" value="EFX69602.1"/>
    <property type="molecule type" value="Genomic_DNA"/>
</dbReference>
<gene>
    <name evidence="2" type="ORF">DAPPUDRAFT_17590</name>
</gene>
<proteinExistence type="predicted"/>
<name>E9HF90_DAPPU</name>
<dbReference type="PANTHER" id="PTHR47611:SF3">
    <property type="entry name" value="HAT C-TERMINAL DIMERISATION DOMAIN-CONTAINING PROTEIN"/>
    <property type="match status" value="1"/>
</dbReference>
<evidence type="ECO:0000313" key="3">
    <source>
        <dbReference type="Proteomes" id="UP000000305"/>
    </source>
</evidence>
<dbReference type="AlphaFoldDB" id="E9HF90"/>
<organism evidence="2 3">
    <name type="scientific">Daphnia pulex</name>
    <name type="common">Water flea</name>
    <dbReference type="NCBI Taxonomy" id="6669"/>
    <lineage>
        <taxon>Eukaryota</taxon>
        <taxon>Metazoa</taxon>
        <taxon>Ecdysozoa</taxon>
        <taxon>Arthropoda</taxon>
        <taxon>Crustacea</taxon>
        <taxon>Branchiopoda</taxon>
        <taxon>Diplostraca</taxon>
        <taxon>Cladocera</taxon>
        <taxon>Anomopoda</taxon>
        <taxon>Daphniidae</taxon>
        <taxon>Daphnia</taxon>
    </lineage>
</organism>
<dbReference type="InParanoid" id="E9HF90"/>
<evidence type="ECO:0000259" key="1">
    <source>
        <dbReference type="Pfam" id="PF05699"/>
    </source>
</evidence>
<dbReference type="Proteomes" id="UP000000305">
    <property type="component" value="Unassembled WGS sequence"/>
</dbReference>
<evidence type="ECO:0000313" key="2">
    <source>
        <dbReference type="EMBL" id="EFX69602.1"/>
    </source>
</evidence>
<protein>
    <recommendedName>
        <fullName evidence="1">HAT C-terminal dimerisation domain-containing protein</fullName>
    </recommendedName>
</protein>
<feature type="non-terminal residue" evidence="2">
    <location>
        <position position="67"/>
    </location>
</feature>
<dbReference type="InterPro" id="IPR012337">
    <property type="entry name" value="RNaseH-like_sf"/>
</dbReference>
<dbReference type="PANTHER" id="PTHR47611">
    <property type="entry name" value="HAT DIMERISATION DOMAIN, C-TERMINAL"/>
    <property type="match status" value="1"/>
</dbReference>
<feature type="domain" description="HAT C-terminal dimerisation" evidence="1">
    <location>
        <begin position="2"/>
        <end position="67"/>
    </location>
</feature>
<dbReference type="SUPFAM" id="SSF53098">
    <property type="entry name" value="Ribonuclease H-like"/>
    <property type="match status" value="1"/>
</dbReference>
<dbReference type="InterPro" id="IPR008906">
    <property type="entry name" value="HATC_C_dom"/>
</dbReference>
<dbReference type="GO" id="GO:0046983">
    <property type="term" value="F:protein dimerization activity"/>
    <property type="evidence" value="ECO:0007669"/>
    <property type="project" value="InterPro"/>
</dbReference>
<dbReference type="eggNOG" id="KOG1121">
    <property type="taxonomic scope" value="Eukaryota"/>
</dbReference>
<dbReference type="STRING" id="6669.E9HF90"/>